<feature type="region of interest" description="Disordered" evidence="1">
    <location>
        <begin position="1"/>
        <end position="145"/>
    </location>
</feature>
<feature type="region of interest" description="Disordered" evidence="1">
    <location>
        <begin position="389"/>
        <end position="412"/>
    </location>
</feature>
<comment type="caution">
    <text evidence="2">The sequence shown here is derived from an EMBL/GenBank/DDBJ whole genome shotgun (WGS) entry which is preliminary data.</text>
</comment>
<feature type="compositionally biased region" description="Low complexity" evidence="1">
    <location>
        <begin position="65"/>
        <end position="86"/>
    </location>
</feature>
<evidence type="ECO:0000256" key="1">
    <source>
        <dbReference type="SAM" id="MobiDB-lite"/>
    </source>
</evidence>
<proteinExistence type="predicted"/>
<evidence type="ECO:0000313" key="3">
    <source>
        <dbReference type="Proteomes" id="UP000192596"/>
    </source>
</evidence>
<name>A0A1V8T3M3_9PEZI</name>
<keyword evidence="3" id="KW-1185">Reference proteome</keyword>
<dbReference type="InParanoid" id="A0A1V8T3M3"/>
<reference evidence="3" key="1">
    <citation type="submission" date="2017-03" db="EMBL/GenBank/DDBJ databases">
        <title>Genomes of endolithic fungi from Antarctica.</title>
        <authorList>
            <person name="Coleine C."/>
            <person name="Masonjones S."/>
            <person name="Stajich J.E."/>
        </authorList>
    </citation>
    <scope>NUCLEOTIDE SEQUENCE [LARGE SCALE GENOMIC DNA]</scope>
    <source>
        <strain evidence="3">CCFEE 5527</strain>
    </source>
</reference>
<dbReference type="OrthoDB" id="5552418at2759"/>
<feature type="compositionally biased region" description="Low complexity" evidence="1">
    <location>
        <begin position="1"/>
        <end position="14"/>
    </location>
</feature>
<feature type="compositionally biased region" description="Polar residues" evidence="1">
    <location>
        <begin position="15"/>
        <end position="64"/>
    </location>
</feature>
<organism evidence="2 3">
    <name type="scientific">Cryoendolithus antarcticus</name>
    <dbReference type="NCBI Taxonomy" id="1507870"/>
    <lineage>
        <taxon>Eukaryota</taxon>
        <taxon>Fungi</taxon>
        <taxon>Dikarya</taxon>
        <taxon>Ascomycota</taxon>
        <taxon>Pezizomycotina</taxon>
        <taxon>Dothideomycetes</taxon>
        <taxon>Dothideomycetidae</taxon>
        <taxon>Cladosporiales</taxon>
        <taxon>Cladosporiaceae</taxon>
        <taxon>Cryoendolithus</taxon>
    </lineage>
</organism>
<gene>
    <name evidence="2" type="ORF">B0A48_09866</name>
</gene>
<protein>
    <submittedName>
        <fullName evidence="2">Uncharacterized protein</fullName>
    </submittedName>
</protein>
<dbReference type="AlphaFoldDB" id="A0A1V8T3M3"/>
<accession>A0A1V8T3M3</accession>
<feature type="compositionally biased region" description="Low complexity" evidence="1">
    <location>
        <begin position="103"/>
        <end position="132"/>
    </location>
</feature>
<feature type="compositionally biased region" description="Low complexity" evidence="1">
    <location>
        <begin position="395"/>
        <end position="412"/>
    </location>
</feature>
<evidence type="ECO:0000313" key="2">
    <source>
        <dbReference type="EMBL" id="OQO05772.1"/>
    </source>
</evidence>
<dbReference type="EMBL" id="NAJO01000018">
    <property type="protein sequence ID" value="OQO05772.1"/>
    <property type="molecule type" value="Genomic_DNA"/>
</dbReference>
<feature type="region of interest" description="Disordered" evidence="1">
    <location>
        <begin position="177"/>
        <end position="196"/>
    </location>
</feature>
<sequence length="412" mass="45530">MQQSQQGQGPTSGPYSTPASGNRFAQQPYVQQSPTSAQTHGRSSSGADAQILYNFQQGVQFGTGPSSQSSQMQYEQQYQPQEAQRPPSQPYQQYAASAMYSMQPPQTQGQATPQQDQQTQYEQIPQYRQQRPPATPEALAPAYGQPQSATQYYLAAQNLPTSTPSQMPGSNITAQYQQQPAYGQPGPPTSQLYPGAMLDPVQTQGYAGYGQSQPQQQYTVQQQQQQAQAQAEAQEQQAESIDQGFSRYQTQVRTLFTGVRDGELSAAPESLVDISRYLLGSAEALGLTRDDEAMHDDRIRLWDEFNRAWLTVMQRQYDVSRDRLRSGQTLQDAPSLINRHSLEQLAKELARLCDDVEKFGLVDYQMGVAEESIMDLILRCLTLFDGPTSSRDRGSASQAAAGAALPSGLQQR</sequence>
<dbReference type="Proteomes" id="UP000192596">
    <property type="component" value="Unassembled WGS sequence"/>
</dbReference>